<evidence type="ECO:0000256" key="1">
    <source>
        <dbReference type="SAM" id="MobiDB-lite"/>
    </source>
</evidence>
<dbReference type="EMBL" id="GFPF01001478">
    <property type="protein sequence ID" value="MAA12624.1"/>
    <property type="molecule type" value="Transcribed_RNA"/>
</dbReference>
<feature type="region of interest" description="Disordered" evidence="1">
    <location>
        <begin position="122"/>
        <end position="179"/>
    </location>
</feature>
<sequence length="179" mass="19744">MRTKRNAELLRIHNTKLSATVTSAGLHLFGQMLHPNSSSTCKTGTALVNTHTHCRVIYKFLSSATLCIQITDVTIHLVVSHIVLNRQVCTYTKTRHACSHILTSPSRNYAASLACTSDTRDHTLNHTDTTTGKKKSPSVRSAMERTRHRIQAGTQKTPVENTAQSCYQAATDTGKRARS</sequence>
<evidence type="ECO:0000313" key="2">
    <source>
        <dbReference type="EMBL" id="MAA12624.1"/>
    </source>
</evidence>
<protein>
    <submittedName>
        <fullName evidence="2">Uncharacterized protein</fullName>
    </submittedName>
</protein>
<name>A0A224YF96_9ACAR</name>
<accession>A0A224YF96</accession>
<feature type="compositionally biased region" description="Polar residues" evidence="1">
    <location>
        <begin position="152"/>
        <end position="171"/>
    </location>
</feature>
<proteinExistence type="predicted"/>
<dbReference type="AlphaFoldDB" id="A0A224YF96"/>
<organism evidence="2">
    <name type="scientific">Rhipicephalus zambeziensis</name>
    <dbReference type="NCBI Taxonomy" id="60191"/>
    <lineage>
        <taxon>Eukaryota</taxon>
        <taxon>Metazoa</taxon>
        <taxon>Ecdysozoa</taxon>
        <taxon>Arthropoda</taxon>
        <taxon>Chelicerata</taxon>
        <taxon>Arachnida</taxon>
        <taxon>Acari</taxon>
        <taxon>Parasitiformes</taxon>
        <taxon>Ixodida</taxon>
        <taxon>Ixodoidea</taxon>
        <taxon>Ixodidae</taxon>
        <taxon>Rhipicephalinae</taxon>
        <taxon>Rhipicephalus</taxon>
        <taxon>Rhipicephalus</taxon>
    </lineage>
</organism>
<reference evidence="2" key="1">
    <citation type="journal article" date="2017" name="Parasit. Vectors">
        <title>Sialotranscriptomics of Rhipicephalus zambeziensis reveals intricate expression profiles of secretory proteins and suggests tight temporal transcriptional regulation during blood-feeding.</title>
        <authorList>
            <person name="de Castro M.H."/>
            <person name="de Klerk D."/>
            <person name="Pienaar R."/>
            <person name="Rees D.J.G."/>
            <person name="Mans B.J."/>
        </authorList>
    </citation>
    <scope>NUCLEOTIDE SEQUENCE</scope>
    <source>
        <tissue evidence="2">Salivary glands</tissue>
    </source>
</reference>